<accession>A0A0G0DX45</accession>
<keyword evidence="1" id="KW-0812">Transmembrane</keyword>
<feature type="transmembrane region" description="Helical" evidence="1">
    <location>
        <begin position="112"/>
        <end position="131"/>
    </location>
</feature>
<reference evidence="3 4" key="1">
    <citation type="journal article" date="2015" name="Nature">
        <title>rRNA introns, odd ribosomes, and small enigmatic genomes across a large radiation of phyla.</title>
        <authorList>
            <person name="Brown C.T."/>
            <person name="Hug L.A."/>
            <person name="Thomas B.C."/>
            <person name="Sharon I."/>
            <person name="Castelle C.J."/>
            <person name="Singh A."/>
            <person name="Wilkins M.J."/>
            <person name="Williams K.H."/>
            <person name="Banfield J.F."/>
        </authorList>
    </citation>
    <scope>NUCLEOTIDE SEQUENCE [LARGE SCALE GENOMIC DNA]</scope>
</reference>
<evidence type="ECO:0000313" key="4">
    <source>
        <dbReference type="Proteomes" id="UP000034176"/>
    </source>
</evidence>
<name>A0A0G0DX45_9BACT</name>
<keyword evidence="1" id="KW-1133">Transmembrane helix</keyword>
<protein>
    <recommendedName>
        <fullName evidence="2">Glycosyltransferase RgtA/B/C/D-like domain-containing protein</fullName>
    </recommendedName>
</protein>
<sequence>MIRKSVLKYFPLIFLLLLASLEFILLLRHKSPYMSDSYFYQHIYYQMQGDSYGEAHDKILKKLDVNKLSNIEKNMFFNADKYQYSLSRYVRRPLYPFMALLTNFIVRNDYLAFLLPVFVSYLGVIAITYLLFRYRFDLFWSTLGTLLFMRFYPYLDWSTYFLTDTIGAFFWMLQIYLIIKYIIKPQSLILIVYVISLILSLLAREQSVLMILIVVGVFIINKIYQQKNEKFNTYKKLFIASSIITIIFFIINTVFKFPSLYDSWIYLQSNFGYNNQNYSLIETARFLWGELIKLHVGLVDELVRHRWWLIITFLGFYGTFLLFIKHKKTQLIDILIFVSALASYIGLIIIPYLTYRYFYPTIIGIIYFAIYSINIIFYPKTADKIKRLK</sequence>
<feature type="transmembrane region" description="Helical" evidence="1">
    <location>
        <begin position="358"/>
        <end position="379"/>
    </location>
</feature>
<feature type="domain" description="Glycosyltransferase RgtA/B/C/D-like" evidence="2">
    <location>
        <begin position="93"/>
        <end position="243"/>
    </location>
</feature>
<dbReference type="InterPro" id="IPR038731">
    <property type="entry name" value="RgtA/B/C-like"/>
</dbReference>
<evidence type="ECO:0000313" key="3">
    <source>
        <dbReference type="EMBL" id="KKP59717.1"/>
    </source>
</evidence>
<keyword evidence="1" id="KW-0472">Membrane</keyword>
<comment type="caution">
    <text evidence="3">The sequence shown here is derived from an EMBL/GenBank/DDBJ whole genome shotgun (WGS) entry which is preliminary data.</text>
</comment>
<dbReference type="Proteomes" id="UP000034176">
    <property type="component" value="Unassembled WGS sequence"/>
</dbReference>
<feature type="transmembrane region" description="Helical" evidence="1">
    <location>
        <begin position="208"/>
        <end position="225"/>
    </location>
</feature>
<evidence type="ECO:0000259" key="2">
    <source>
        <dbReference type="Pfam" id="PF13231"/>
    </source>
</evidence>
<feature type="transmembrane region" description="Helical" evidence="1">
    <location>
        <begin position="161"/>
        <end position="179"/>
    </location>
</feature>
<dbReference type="AlphaFoldDB" id="A0A0G0DX45"/>
<proteinExistence type="predicted"/>
<feature type="transmembrane region" description="Helical" evidence="1">
    <location>
        <begin position="186"/>
        <end position="202"/>
    </location>
</feature>
<feature type="transmembrane region" description="Helical" evidence="1">
    <location>
        <begin position="6"/>
        <end position="27"/>
    </location>
</feature>
<feature type="transmembrane region" description="Helical" evidence="1">
    <location>
        <begin position="331"/>
        <end position="352"/>
    </location>
</feature>
<gene>
    <name evidence="3" type="ORF">UR52_C0004G0002</name>
</gene>
<feature type="transmembrane region" description="Helical" evidence="1">
    <location>
        <begin position="237"/>
        <end position="255"/>
    </location>
</feature>
<organism evidence="3 4">
    <name type="scientific">Candidatus Gottesmanbacteria bacterium GW2011_GWA1_34_13</name>
    <dbReference type="NCBI Taxonomy" id="1618434"/>
    <lineage>
        <taxon>Bacteria</taxon>
        <taxon>Candidatus Gottesmaniibacteriota</taxon>
    </lineage>
</organism>
<dbReference type="Pfam" id="PF13231">
    <property type="entry name" value="PMT_2"/>
    <property type="match status" value="1"/>
</dbReference>
<dbReference type="EMBL" id="LBPN01000004">
    <property type="protein sequence ID" value="KKP59717.1"/>
    <property type="molecule type" value="Genomic_DNA"/>
</dbReference>
<evidence type="ECO:0000256" key="1">
    <source>
        <dbReference type="SAM" id="Phobius"/>
    </source>
</evidence>
<feature type="transmembrane region" description="Helical" evidence="1">
    <location>
        <begin position="307"/>
        <end position="324"/>
    </location>
</feature>